<proteinExistence type="predicted"/>
<evidence type="ECO:0000256" key="2">
    <source>
        <dbReference type="SAM" id="SignalP"/>
    </source>
</evidence>
<feature type="region of interest" description="Disordered" evidence="1">
    <location>
        <begin position="29"/>
        <end position="53"/>
    </location>
</feature>
<dbReference type="RefSeq" id="WP_133493937.1">
    <property type="nucleotide sequence ID" value="NZ_BMLU01000001.1"/>
</dbReference>
<dbReference type="InterPro" id="IPR021719">
    <property type="entry name" value="Prot_inh_I78"/>
</dbReference>
<keyword evidence="4" id="KW-1185">Reference proteome</keyword>
<dbReference type="Proteomes" id="UP000295493">
    <property type="component" value="Unassembled WGS sequence"/>
</dbReference>
<comment type="caution">
    <text evidence="3">The sequence shown here is derived from an EMBL/GenBank/DDBJ whole genome shotgun (WGS) entry which is preliminary data.</text>
</comment>
<gene>
    <name evidence="3" type="ORF">EV664_101331</name>
</gene>
<evidence type="ECO:0000313" key="4">
    <source>
        <dbReference type="Proteomes" id="UP000295493"/>
    </source>
</evidence>
<feature type="chain" id="PRO_5020307048" evidence="2">
    <location>
        <begin position="24"/>
        <end position="105"/>
    </location>
</feature>
<protein>
    <submittedName>
        <fullName evidence="3">Peptidase inhibitor I78 family protein</fullName>
    </submittedName>
</protein>
<keyword evidence="2" id="KW-0732">Signal</keyword>
<sequence length="105" mass="11162">MIRNTLIALAPALFCGACMQNTADKDAAMPEPVPPLGKSACSTEGLDSLTGQKGTPDLAAKALRMSGAKTVRWRKPGMAVTMDYRTDRLNIDITRDNMVTGFACG</sequence>
<feature type="signal peptide" evidence="2">
    <location>
        <begin position="1"/>
        <end position="23"/>
    </location>
</feature>
<dbReference type="Gene3D" id="3.30.10.10">
    <property type="entry name" value="Trypsin Inhibitor V, subunit A"/>
    <property type="match status" value="1"/>
</dbReference>
<name>A0A4R6FZY4_9SPHN</name>
<dbReference type="AlphaFoldDB" id="A0A4R6FZY4"/>
<evidence type="ECO:0000313" key="3">
    <source>
        <dbReference type="EMBL" id="TDN86754.1"/>
    </source>
</evidence>
<dbReference type="Pfam" id="PF11720">
    <property type="entry name" value="Inhibitor_I78"/>
    <property type="match status" value="1"/>
</dbReference>
<evidence type="ECO:0000256" key="1">
    <source>
        <dbReference type="SAM" id="MobiDB-lite"/>
    </source>
</evidence>
<organism evidence="3 4">
    <name type="scientific">Stakelama pacifica</name>
    <dbReference type="NCBI Taxonomy" id="517720"/>
    <lineage>
        <taxon>Bacteria</taxon>
        <taxon>Pseudomonadati</taxon>
        <taxon>Pseudomonadota</taxon>
        <taxon>Alphaproteobacteria</taxon>
        <taxon>Sphingomonadales</taxon>
        <taxon>Sphingomonadaceae</taxon>
        <taxon>Stakelama</taxon>
    </lineage>
</organism>
<reference evidence="3 4" key="1">
    <citation type="submission" date="2019-03" db="EMBL/GenBank/DDBJ databases">
        <title>Genomic Encyclopedia of Type Strains, Phase IV (KMG-IV): sequencing the most valuable type-strain genomes for metagenomic binning, comparative biology and taxonomic classification.</title>
        <authorList>
            <person name="Goeker M."/>
        </authorList>
    </citation>
    <scope>NUCLEOTIDE SEQUENCE [LARGE SCALE GENOMIC DNA]</scope>
    <source>
        <strain evidence="3 4">DSM 25059</strain>
    </source>
</reference>
<dbReference type="EMBL" id="SNWD01000001">
    <property type="protein sequence ID" value="TDN86754.1"/>
    <property type="molecule type" value="Genomic_DNA"/>
</dbReference>
<accession>A0A4R6FZY4</accession>
<dbReference type="OrthoDB" id="8724542at2"/>